<keyword evidence="10" id="KW-1185">Reference proteome</keyword>
<sequence length="365" mass="40469">MADVVVDPECTDPKELYGQGVRAFVLQDFEAAVAALSKASEILVAEHKDDLHESLGQVYLYYGKSLLGLAREQNEALGDAVPKNTEDSEDEDGDDENQETQEKTESNGDTLSVVKDKSENQTNNDKAESSPKECGEPGPSSVNGDDKEEETTDDQNGEEDPSDLQVAWEVLELAKKIFQKKDEKKNLAETLIILGEVSLESENFPSAINDIKQGLDIQKELFSKDSRSVAETFYKLGIAYSTNSQIDEAVKCFESSLEYLKNRIKTLEDIKVMSQENKDEIEEIQGLIPDIEEKVTDMNLYKEEAIKKISETIKESSNPSTTDSAGSSKRATDISHLVKRKRKIEEVTDEAATDKPAKKSSPPSE</sequence>
<keyword evidence="3" id="KW-0677">Repeat</keyword>
<dbReference type="GO" id="GO:0005654">
    <property type="term" value="C:nucleoplasm"/>
    <property type="evidence" value="ECO:0007669"/>
    <property type="project" value="TreeGrafter"/>
</dbReference>
<evidence type="ECO:0000256" key="6">
    <source>
        <dbReference type="PROSITE-ProRule" id="PRU00339"/>
    </source>
</evidence>
<dbReference type="PANTHER" id="PTHR15081">
    <property type="entry name" value="NUCLEAR AUTOANTIGENIC SPERM PROTEIN NASP -RELATED"/>
    <property type="match status" value="1"/>
</dbReference>
<dbReference type="InterPro" id="IPR019544">
    <property type="entry name" value="Tetratricopeptide_SHNi-TPR_dom"/>
</dbReference>
<comment type="similarity">
    <text evidence="2">Belongs to the NASP family.</text>
</comment>
<feature type="compositionally biased region" description="Acidic residues" evidence="7">
    <location>
        <begin position="87"/>
        <end position="99"/>
    </location>
</feature>
<dbReference type="Pfam" id="PF10516">
    <property type="entry name" value="SHNi-TPR"/>
    <property type="match status" value="1"/>
</dbReference>
<dbReference type="SMART" id="SM00028">
    <property type="entry name" value="TPR"/>
    <property type="match status" value="3"/>
</dbReference>
<evidence type="ECO:0000256" key="4">
    <source>
        <dbReference type="ARBA" id="ARBA00022803"/>
    </source>
</evidence>
<dbReference type="InterPro" id="IPR051730">
    <property type="entry name" value="NASP-like"/>
</dbReference>
<dbReference type="Proteomes" id="UP000625711">
    <property type="component" value="Unassembled WGS sequence"/>
</dbReference>
<evidence type="ECO:0000313" key="10">
    <source>
        <dbReference type="Proteomes" id="UP000625711"/>
    </source>
</evidence>
<evidence type="ECO:0000256" key="7">
    <source>
        <dbReference type="SAM" id="MobiDB-lite"/>
    </source>
</evidence>
<dbReference type="Gene3D" id="1.25.40.10">
    <property type="entry name" value="Tetratricopeptide repeat domain"/>
    <property type="match status" value="1"/>
</dbReference>
<protein>
    <recommendedName>
        <fullName evidence="8">Tetratricopeptide SHNi-TPR domain-containing protein</fullName>
    </recommendedName>
</protein>
<dbReference type="InterPro" id="IPR011990">
    <property type="entry name" value="TPR-like_helical_dom_sf"/>
</dbReference>
<dbReference type="PROSITE" id="PS50005">
    <property type="entry name" value="TPR"/>
    <property type="match status" value="1"/>
</dbReference>
<evidence type="ECO:0000259" key="8">
    <source>
        <dbReference type="Pfam" id="PF10516"/>
    </source>
</evidence>
<dbReference type="GO" id="GO:0006335">
    <property type="term" value="P:DNA replication-dependent chromatin assembly"/>
    <property type="evidence" value="ECO:0007669"/>
    <property type="project" value="TreeGrafter"/>
</dbReference>
<dbReference type="OrthoDB" id="5587616at2759"/>
<feature type="region of interest" description="Disordered" evidence="7">
    <location>
        <begin position="312"/>
        <end position="365"/>
    </location>
</feature>
<reference evidence="9" key="1">
    <citation type="submission" date="2020-08" db="EMBL/GenBank/DDBJ databases">
        <title>Genome sequencing and assembly of the red palm weevil Rhynchophorus ferrugineus.</title>
        <authorList>
            <person name="Dias G.B."/>
            <person name="Bergman C.M."/>
            <person name="Manee M."/>
        </authorList>
    </citation>
    <scope>NUCLEOTIDE SEQUENCE</scope>
    <source>
        <strain evidence="9">AA-2017</strain>
        <tissue evidence="9">Whole larva</tissue>
    </source>
</reference>
<dbReference type="InterPro" id="IPR019734">
    <property type="entry name" value="TPR_rpt"/>
</dbReference>
<accession>A0A834ICE6</accession>
<dbReference type="SUPFAM" id="SSF48452">
    <property type="entry name" value="TPR-like"/>
    <property type="match status" value="1"/>
</dbReference>
<feature type="region of interest" description="Disordered" evidence="7">
    <location>
        <begin position="78"/>
        <end position="161"/>
    </location>
</feature>
<feature type="domain" description="Tetratricopeptide SHNi-TPR" evidence="8">
    <location>
        <begin position="188"/>
        <end position="222"/>
    </location>
</feature>
<feature type="compositionally biased region" description="Polar residues" evidence="7">
    <location>
        <begin position="315"/>
        <end position="329"/>
    </location>
</feature>
<evidence type="ECO:0000313" key="9">
    <source>
        <dbReference type="EMBL" id="KAF7278672.1"/>
    </source>
</evidence>
<gene>
    <name evidence="9" type="ORF">GWI33_008121</name>
</gene>
<dbReference type="GO" id="GO:0042393">
    <property type="term" value="F:histone binding"/>
    <property type="evidence" value="ECO:0007669"/>
    <property type="project" value="TreeGrafter"/>
</dbReference>
<evidence type="ECO:0000256" key="1">
    <source>
        <dbReference type="ARBA" id="ARBA00004123"/>
    </source>
</evidence>
<dbReference type="GO" id="GO:0034080">
    <property type="term" value="P:CENP-A containing chromatin assembly"/>
    <property type="evidence" value="ECO:0007669"/>
    <property type="project" value="TreeGrafter"/>
</dbReference>
<evidence type="ECO:0000256" key="2">
    <source>
        <dbReference type="ARBA" id="ARBA00008402"/>
    </source>
</evidence>
<dbReference type="EMBL" id="JAACXV010000393">
    <property type="protein sequence ID" value="KAF7278672.1"/>
    <property type="molecule type" value="Genomic_DNA"/>
</dbReference>
<feature type="compositionally biased region" description="Acidic residues" evidence="7">
    <location>
        <begin position="146"/>
        <end position="161"/>
    </location>
</feature>
<comment type="subcellular location">
    <subcellularLocation>
        <location evidence="1">Nucleus</location>
    </subcellularLocation>
</comment>
<organism evidence="9 10">
    <name type="scientific">Rhynchophorus ferrugineus</name>
    <name type="common">Red palm weevil</name>
    <name type="synonym">Curculio ferrugineus</name>
    <dbReference type="NCBI Taxonomy" id="354439"/>
    <lineage>
        <taxon>Eukaryota</taxon>
        <taxon>Metazoa</taxon>
        <taxon>Ecdysozoa</taxon>
        <taxon>Arthropoda</taxon>
        <taxon>Hexapoda</taxon>
        <taxon>Insecta</taxon>
        <taxon>Pterygota</taxon>
        <taxon>Neoptera</taxon>
        <taxon>Endopterygota</taxon>
        <taxon>Coleoptera</taxon>
        <taxon>Polyphaga</taxon>
        <taxon>Cucujiformia</taxon>
        <taxon>Curculionidae</taxon>
        <taxon>Dryophthorinae</taxon>
        <taxon>Rhynchophorus</taxon>
    </lineage>
</organism>
<evidence type="ECO:0000256" key="5">
    <source>
        <dbReference type="ARBA" id="ARBA00023242"/>
    </source>
</evidence>
<name>A0A834ICE6_RHYFE</name>
<keyword evidence="4 6" id="KW-0802">TPR repeat</keyword>
<dbReference type="AlphaFoldDB" id="A0A834ICE6"/>
<comment type="caution">
    <text evidence="9">The sequence shown here is derived from an EMBL/GenBank/DDBJ whole genome shotgun (WGS) entry which is preliminary data.</text>
</comment>
<evidence type="ECO:0000256" key="3">
    <source>
        <dbReference type="ARBA" id="ARBA00022737"/>
    </source>
</evidence>
<dbReference type="PANTHER" id="PTHR15081:SF1">
    <property type="entry name" value="NUCLEAR AUTOANTIGENIC SPERM PROTEIN"/>
    <property type="match status" value="1"/>
</dbReference>
<proteinExistence type="inferred from homology"/>
<feature type="repeat" description="TPR" evidence="6">
    <location>
        <begin position="230"/>
        <end position="263"/>
    </location>
</feature>
<keyword evidence="5" id="KW-0539">Nucleus</keyword>
<feature type="compositionally biased region" description="Basic and acidic residues" evidence="7">
    <location>
        <begin position="114"/>
        <end position="135"/>
    </location>
</feature>